<dbReference type="SUPFAM" id="SSF55785">
    <property type="entry name" value="PYP-like sensor domain (PAS domain)"/>
    <property type="match status" value="1"/>
</dbReference>
<feature type="domain" description="PAS" evidence="1">
    <location>
        <begin position="66"/>
        <end position="137"/>
    </location>
</feature>
<accession>A0A101GSP3</accession>
<dbReference type="Gene3D" id="3.30.450.20">
    <property type="entry name" value="PAS domain"/>
    <property type="match status" value="1"/>
</dbReference>
<evidence type="ECO:0000259" key="1">
    <source>
        <dbReference type="PROSITE" id="PS50112"/>
    </source>
</evidence>
<dbReference type="InterPro" id="IPR011991">
    <property type="entry name" value="ArsR-like_HTH"/>
</dbReference>
<organism evidence="2 4">
    <name type="scientific">Methanoculleus marisnigri</name>
    <dbReference type="NCBI Taxonomy" id="2198"/>
    <lineage>
        <taxon>Archaea</taxon>
        <taxon>Methanobacteriati</taxon>
        <taxon>Methanobacteriota</taxon>
        <taxon>Stenosarchaea group</taxon>
        <taxon>Methanomicrobia</taxon>
        <taxon>Methanomicrobiales</taxon>
        <taxon>Methanomicrobiaceae</taxon>
        <taxon>Methanoculleus</taxon>
    </lineage>
</organism>
<gene>
    <name evidence="2" type="ORF">XD82_0007</name>
    <name evidence="3" type="ORF">XE10_0034</name>
</gene>
<evidence type="ECO:0000313" key="2">
    <source>
        <dbReference type="EMBL" id="KUK63935.1"/>
    </source>
</evidence>
<evidence type="ECO:0000313" key="3">
    <source>
        <dbReference type="EMBL" id="KUL05674.1"/>
    </source>
</evidence>
<dbReference type="PROSITE" id="PS50112">
    <property type="entry name" value="PAS"/>
    <property type="match status" value="1"/>
</dbReference>
<dbReference type="GO" id="GO:0006355">
    <property type="term" value="P:regulation of DNA-templated transcription"/>
    <property type="evidence" value="ECO:0007669"/>
    <property type="project" value="InterPro"/>
</dbReference>
<name>A0A101GSP3_9EURY</name>
<comment type="caution">
    <text evidence="2">The sequence shown here is derived from an EMBL/GenBank/DDBJ whole genome shotgun (WGS) entry which is preliminary data.</text>
</comment>
<dbReference type="Proteomes" id="UP000054598">
    <property type="component" value="Unassembled WGS sequence"/>
</dbReference>
<proteinExistence type="predicted"/>
<evidence type="ECO:0000313" key="5">
    <source>
        <dbReference type="Proteomes" id="UP000054598"/>
    </source>
</evidence>
<dbReference type="AlphaFoldDB" id="A0A101GSP3"/>
<sequence length="278" mass="31426">MPDEEKVYSAIIGALKENPRGMSMKQIAESVGVNRITMARYLDTLQMSGQVEMEPQGPAKLYYLSHRVPISAMLDFSSDFVVVLDTRQKIVQANAKFLQLVEKTRDELADEHLHRILRPDSTEQDLDAAIARALEGKEVVEEIAIRKGEENLSFRMKIVPTVFTDGSPGVTLILDDVTEYQRSLDALLESERKYRLLVENIGELLVNMERLDQLNNQVRNPLQMIVGLAGLEGGKIADVIYKQAKEIDAIVQELDLGWRSSENIREFVKRFSAVPKPE</sequence>
<dbReference type="Proteomes" id="UP000054323">
    <property type="component" value="Unassembled WGS sequence"/>
</dbReference>
<dbReference type="InterPro" id="IPR035965">
    <property type="entry name" value="PAS-like_dom_sf"/>
</dbReference>
<dbReference type="InterPro" id="IPR036388">
    <property type="entry name" value="WH-like_DNA-bd_sf"/>
</dbReference>
<dbReference type="SMART" id="SM00091">
    <property type="entry name" value="PAS"/>
    <property type="match status" value="1"/>
</dbReference>
<dbReference type="Pfam" id="PF09339">
    <property type="entry name" value="HTH_IclR"/>
    <property type="match status" value="1"/>
</dbReference>
<dbReference type="Pfam" id="PF08448">
    <property type="entry name" value="PAS_4"/>
    <property type="match status" value="1"/>
</dbReference>
<dbReference type="NCBIfam" id="TIGR00229">
    <property type="entry name" value="sensory_box"/>
    <property type="match status" value="1"/>
</dbReference>
<dbReference type="InterPro" id="IPR036390">
    <property type="entry name" value="WH_DNA-bd_sf"/>
</dbReference>
<dbReference type="InterPro" id="IPR013656">
    <property type="entry name" value="PAS_4"/>
</dbReference>
<evidence type="ECO:0000313" key="4">
    <source>
        <dbReference type="Proteomes" id="UP000054323"/>
    </source>
</evidence>
<dbReference type="PATRIC" id="fig|2198.3.peg.1420"/>
<dbReference type="CDD" id="cd00130">
    <property type="entry name" value="PAS"/>
    <property type="match status" value="1"/>
</dbReference>
<dbReference type="CDD" id="cd00090">
    <property type="entry name" value="HTH_ARSR"/>
    <property type="match status" value="1"/>
</dbReference>
<dbReference type="EMBL" id="LGGD01000001">
    <property type="protein sequence ID" value="KUK63935.1"/>
    <property type="molecule type" value="Genomic_DNA"/>
</dbReference>
<dbReference type="InterPro" id="IPR005471">
    <property type="entry name" value="Tscrpt_reg_IclR_N"/>
</dbReference>
<dbReference type="SUPFAM" id="SSF46785">
    <property type="entry name" value="Winged helix' DNA-binding domain"/>
    <property type="match status" value="1"/>
</dbReference>
<dbReference type="Gene3D" id="1.10.10.10">
    <property type="entry name" value="Winged helix-like DNA-binding domain superfamily/Winged helix DNA-binding domain"/>
    <property type="match status" value="1"/>
</dbReference>
<reference evidence="4 5" key="2">
    <citation type="journal article" date="2015" name="MBio">
        <title>Genome-Resolved Metagenomic Analysis Reveals Roles for Candidate Phyla and Other Microbial Community Members in Biogeochemical Transformations in Oil Reservoirs.</title>
        <authorList>
            <person name="Hu P."/>
            <person name="Tom L."/>
            <person name="Singh A."/>
            <person name="Thomas B.C."/>
            <person name="Baker B.J."/>
            <person name="Piceno Y.M."/>
            <person name="Andersen G.L."/>
            <person name="Banfield J.F."/>
        </authorList>
    </citation>
    <scope>NUCLEOTIDE SEQUENCE [LARGE SCALE GENOMIC DNA]</scope>
</reference>
<dbReference type="EMBL" id="LGHE01000002">
    <property type="protein sequence ID" value="KUL05674.1"/>
    <property type="molecule type" value="Genomic_DNA"/>
</dbReference>
<dbReference type="GO" id="GO:0003677">
    <property type="term" value="F:DNA binding"/>
    <property type="evidence" value="ECO:0007669"/>
    <property type="project" value="InterPro"/>
</dbReference>
<reference evidence="2" key="1">
    <citation type="journal article" date="2015" name="MBio">
        <title>Genome-resolved metagenomic analysis reveals roles for candidate phyla and other microbial community members in biogeochemical transformations in oil reservoirs.</title>
        <authorList>
            <person name="Hu P."/>
            <person name="Tom L."/>
            <person name="Singh A."/>
            <person name="Thomas B.C."/>
            <person name="Baker B.J."/>
            <person name="Piceno Y.M."/>
            <person name="Andersen G.L."/>
            <person name="Banfield J.F."/>
        </authorList>
    </citation>
    <scope>NUCLEOTIDE SEQUENCE [LARGE SCALE GENOMIC DNA]</scope>
    <source>
        <strain evidence="2">62_101</strain>
        <strain evidence="3">63_41</strain>
    </source>
</reference>
<protein>
    <recommendedName>
        <fullName evidence="1">PAS domain-containing protein</fullName>
    </recommendedName>
</protein>
<dbReference type="InterPro" id="IPR000014">
    <property type="entry name" value="PAS"/>
</dbReference>